<accession>A0A5B0Q3J3</accession>
<evidence type="ECO:0000313" key="3">
    <source>
        <dbReference type="EMBL" id="KAA1107785.1"/>
    </source>
</evidence>
<feature type="region of interest" description="Disordered" evidence="1">
    <location>
        <begin position="34"/>
        <end position="53"/>
    </location>
</feature>
<keyword evidence="4" id="KW-1185">Reference proteome</keyword>
<evidence type="ECO:0000313" key="5">
    <source>
        <dbReference type="Proteomes" id="UP000325313"/>
    </source>
</evidence>
<organism evidence="3 5">
    <name type="scientific">Puccinia graminis f. sp. tritici</name>
    <dbReference type="NCBI Taxonomy" id="56615"/>
    <lineage>
        <taxon>Eukaryota</taxon>
        <taxon>Fungi</taxon>
        <taxon>Dikarya</taxon>
        <taxon>Basidiomycota</taxon>
        <taxon>Pucciniomycotina</taxon>
        <taxon>Pucciniomycetes</taxon>
        <taxon>Pucciniales</taxon>
        <taxon>Pucciniaceae</taxon>
        <taxon>Puccinia</taxon>
    </lineage>
</organism>
<reference evidence="4 5" key="1">
    <citation type="submission" date="2019-05" db="EMBL/GenBank/DDBJ databases">
        <title>Emergence of the Ug99 lineage of the wheat stem rust pathogen through somatic hybridization.</title>
        <authorList>
            <person name="Li F."/>
            <person name="Upadhyaya N.M."/>
            <person name="Sperschneider J."/>
            <person name="Matny O."/>
            <person name="Nguyen-Phuc H."/>
            <person name="Mago R."/>
            <person name="Raley C."/>
            <person name="Miller M.E."/>
            <person name="Silverstein K.A.T."/>
            <person name="Henningsen E."/>
            <person name="Hirsch C.D."/>
            <person name="Visser B."/>
            <person name="Pretorius Z.A."/>
            <person name="Steffenson B.J."/>
            <person name="Schwessinger B."/>
            <person name="Dodds P.N."/>
            <person name="Figueroa M."/>
        </authorList>
    </citation>
    <scope>NUCLEOTIDE SEQUENCE [LARGE SCALE GENOMIC DNA]</scope>
    <source>
        <strain evidence="2">21-0</strain>
        <strain evidence="3 5">Ug99</strain>
    </source>
</reference>
<sequence length="162" mass="17660">MKSMENWSSKLMAQSERMRSIGTVREIGAVRVAGTGKKKKQDKAKCNPTRHHPDFKSHTVNKFWKLHPELRSGVAPAMAQAAAKAAAAPATQLVEVDYGHKLNVSLLLSEATNKPIFLNSGATHHMINNPDVFQPISVSNMKLLNGGHSNFLNTTSVGTAEF</sequence>
<proteinExistence type="predicted"/>
<evidence type="ECO:0000256" key="1">
    <source>
        <dbReference type="SAM" id="MobiDB-lite"/>
    </source>
</evidence>
<evidence type="ECO:0000313" key="2">
    <source>
        <dbReference type="EMBL" id="KAA1089457.1"/>
    </source>
</evidence>
<dbReference type="AlphaFoldDB" id="A0A5B0Q3J3"/>
<protein>
    <submittedName>
        <fullName evidence="3">Uncharacterized protein</fullName>
    </submittedName>
</protein>
<dbReference type="Proteomes" id="UP000324748">
    <property type="component" value="Unassembled WGS sequence"/>
</dbReference>
<dbReference type="Proteomes" id="UP000325313">
    <property type="component" value="Unassembled WGS sequence"/>
</dbReference>
<comment type="caution">
    <text evidence="3">The sequence shown here is derived from an EMBL/GenBank/DDBJ whole genome shotgun (WGS) entry which is preliminary data.</text>
</comment>
<gene>
    <name evidence="2" type="ORF">PGT21_018768</name>
    <name evidence="3" type="ORF">PGTUg99_018835</name>
</gene>
<dbReference type="OrthoDB" id="2504036at2759"/>
<evidence type="ECO:0000313" key="4">
    <source>
        <dbReference type="Proteomes" id="UP000324748"/>
    </source>
</evidence>
<dbReference type="EMBL" id="VDEP01000307">
    <property type="protein sequence ID" value="KAA1107785.1"/>
    <property type="molecule type" value="Genomic_DNA"/>
</dbReference>
<dbReference type="EMBL" id="VSWC01000093">
    <property type="protein sequence ID" value="KAA1089457.1"/>
    <property type="molecule type" value="Genomic_DNA"/>
</dbReference>
<name>A0A5B0Q3J3_PUCGR</name>